<dbReference type="EMBL" id="DF843571">
    <property type="protein sequence ID" value="GAT47472.1"/>
    <property type="molecule type" value="Genomic_DNA"/>
</dbReference>
<organism evidence="2 3">
    <name type="scientific">Mycena chlorophos</name>
    <name type="common">Agaric fungus</name>
    <name type="synonym">Agaricus chlorophos</name>
    <dbReference type="NCBI Taxonomy" id="658473"/>
    <lineage>
        <taxon>Eukaryota</taxon>
        <taxon>Fungi</taxon>
        <taxon>Dikarya</taxon>
        <taxon>Basidiomycota</taxon>
        <taxon>Agaricomycotina</taxon>
        <taxon>Agaricomycetes</taxon>
        <taxon>Agaricomycetidae</taxon>
        <taxon>Agaricales</taxon>
        <taxon>Marasmiineae</taxon>
        <taxon>Mycenaceae</taxon>
        <taxon>Mycena</taxon>
    </lineage>
</organism>
<gene>
    <name evidence="2" type="ORF">MCHLO_04932</name>
</gene>
<dbReference type="Proteomes" id="UP000815677">
    <property type="component" value="Unassembled WGS sequence"/>
</dbReference>
<feature type="compositionally biased region" description="Basic and acidic residues" evidence="1">
    <location>
        <begin position="52"/>
        <end position="66"/>
    </location>
</feature>
<name>A0ABQ0L929_MYCCL</name>
<keyword evidence="3" id="KW-1185">Reference proteome</keyword>
<feature type="region of interest" description="Disordered" evidence="1">
    <location>
        <begin position="23"/>
        <end position="86"/>
    </location>
</feature>
<reference evidence="2" key="1">
    <citation type="submission" date="2014-09" db="EMBL/GenBank/DDBJ databases">
        <title>Genome sequence of the luminous mushroom Mycena chlorophos for searching fungal bioluminescence genes.</title>
        <authorList>
            <person name="Tanaka Y."/>
            <person name="Kasuga D."/>
            <person name="Oba Y."/>
            <person name="Hase S."/>
            <person name="Sato K."/>
            <person name="Oba Y."/>
            <person name="Sakakibara Y."/>
        </authorList>
    </citation>
    <scope>NUCLEOTIDE SEQUENCE</scope>
</reference>
<evidence type="ECO:0000313" key="2">
    <source>
        <dbReference type="EMBL" id="GAT47472.1"/>
    </source>
</evidence>
<evidence type="ECO:0000256" key="1">
    <source>
        <dbReference type="SAM" id="MobiDB-lite"/>
    </source>
</evidence>
<proteinExistence type="predicted"/>
<evidence type="ECO:0000313" key="3">
    <source>
        <dbReference type="Proteomes" id="UP000815677"/>
    </source>
</evidence>
<sequence length="129" mass="14830">MQLYAKGEELPNARIRAPYPRTFDFDEHAKKPPTLPLDARHSMSQRNTQNVKAEEHNDESRVRTETAHMAAAREDEEVPDVGSPLEALHPFTHDEIQRAAREKEFLKQLEPVSRALMESILETMRANDV</sequence>
<accession>A0ABQ0L929</accession>
<feature type="compositionally biased region" description="Polar residues" evidence="1">
    <location>
        <begin position="42"/>
        <end position="51"/>
    </location>
</feature>
<protein>
    <submittedName>
        <fullName evidence="2">Uncharacterized protein</fullName>
    </submittedName>
</protein>